<dbReference type="PANTHER" id="PTHR30040:SF2">
    <property type="entry name" value="FAD:PROTEIN FMN TRANSFERASE"/>
    <property type="match status" value="1"/>
</dbReference>
<gene>
    <name evidence="12" type="ORF">IV64_GL001846</name>
</gene>
<dbReference type="SUPFAM" id="SSF143631">
    <property type="entry name" value="ApbE-like"/>
    <property type="match status" value="1"/>
</dbReference>
<keyword evidence="6 10" id="KW-0274">FAD</keyword>
<evidence type="ECO:0000256" key="11">
    <source>
        <dbReference type="PIRSR" id="PIRSR006268-2"/>
    </source>
</evidence>
<comment type="caution">
    <text evidence="12">The sequence shown here is derived from an EMBL/GenBank/DDBJ whole genome shotgun (WGS) entry which is preliminary data.</text>
</comment>
<feature type="binding site" evidence="11">
    <location>
        <position position="150"/>
    </location>
    <ligand>
        <name>Mg(2+)</name>
        <dbReference type="ChEBI" id="CHEBI:18420"/>
    </ligand>
</feature>
<dbReference type="Gene3D" id="3.10.520.10">
    <property type="entry name" value="ApbE-like domains"/>
    <property type="match status" value="1"/>
</dbReference>
<evidence type="ECO:0000256" key="3">
    <source>
        <dbReference type="ARBA" id="ARBA00022630"/>
    </source>
</evidence>
<dbReference type="GO" id="GO:0016740">
    <property type="term" value="F:transferase activity"/>
    <property type="evidence" value="ECO:0007669"/>
    <property type="project" value="UniProtKB-UniRule"/>
</dbReference>
<dbReference type="Proteomes" id="UP000051783">
    <property type="component" value="Unassembled WGS sequence"/>
</dbReference>
<dbReference type="PATRIC" id="fig|942150.3.peg.1919"/>
<keyword evidence="4 10" id="KW-0808">Transferase</keyword>
<feature type="binding site" evidence="11">
    <location>
        <position position="270"/>
    </location>
    <ligand>
        <name>Mg(2+)</name>
        <dbReference type="ChEBI" id="CHEBI:18420"/>
    </ligand>
</feature>
<evidence type="ECO:0000256" key="4">
    <source>
        <dbReference type="ARBA" id="ARBA00022679"/>
    </source>
</evidence>
<evidence type="ECO:0000256" key="7">
    <source>
        <dbReference type="ARBA" id="ARBA00022842"/>
    </source>
</evidence>
<evidence type="ECO:0000256" key="2">
    <source>
        <dbReference type="ARBA" id="ARBA00016337"/>
    </source>
</evidence>
<protein>
    <recommendedName>
        <fullName evidence="2 10">FAD:protein FMN transferase</fullName>
        <ecNumber evidence="1 10">2.7.1.180</ecNumber>
    </recommendedName>
    <alternativeName>
        <fullName evidence="8 10">Flavin transferase</fullName>
    </alternativeName>
</protein>
<keyword evidence="7 10" id="KW-0460">Magnesium</keyword>
<evidence type="ECO:0000256" key="8">
    <source>
        <dbReference type="ARBA" id="ARBA00031306"/>
    </source>
</evidence>
<dbReference type="RefSeq" id="WP_057705623.1">
    <property type="nucleotide sequence ID" value="NZ_JQCL01000029.1"/>
</dbReference>
<accession>A0A0R2MTJ8</accession>
<dbReference type="STRING" id="942150.IV64_GL001846"/>
<dbReference type="Pfam" id="PF02424">
    <property type="entry name" value="ApbE"/>
    <property type="match status" value="1"/>
</dbReference>
<name>A0A0R2MTJ8_9LACO</name>
<evidence type="ECO:0000256" key="9">
    <source>
        <dbReference type="ARBA" id="ARBA00048540"/>
    </source>
</evidence>
<evidence type="ECO:0000313" key="13">
    <source>
        <dbReference type="Proteomes" id="UP000051783"/>
    </source>
</evidence>
<comment type="cofactor">
    <cofactor evidence="11">
        <name>Mg(2+)</name>
        <dbReference type="ChEBI" id="CHEBI:18420"/>
    </cofactor>
    <cofactor evidence="11">
        <name>Mn(2+)</name>
        <dbReference type="ChEBI" id="CHEBI:29035"/>
    </cofactor>
    <text evidence="11">Magnesium. Can also use manganese.</text>
</comment>
<evidence type="ECO:0000313" key="12">
    <source>
        <dbReference type="EMBL" id="KRO14010.1"/>
    </source>
</evidence>
<reference evidence="12 13" key="1">
    <citation type="journal article" date="2015" name="Genome Announc.">
        <title>Expanding the biotechnology potential of lactobacilli through comparative genomics of 213 strains and associated genera.</title>
        <authorList>
            <person name="Sun Z."/>
            <person name="Harris H.M."/>
            <person name="McCann A."/>
            <person name="Guo C."/>
            <person name="Argimon S."/>
            <person name="Zhang W."/>
            <person name="Yang X."/>
            <person name="Jeffery I.B."/>
            <person name="Cooney J.C."/>
            <person name="Kagawa T.F."/>
            <person name="Liu W."/>
            <person name="Song Y."/>
            <person name="Salvetti E."/>
            <person name="Wrobel A."/>
            <person name="Rasinkangas P."/>
            <person name="Parkhill J."/>
            <person name="Rea M.C."/>
            <person name="O'Sullivan O."/>
            <person name="Ritari J."/>
            <person name="Douillard F.P."/>
            <person name="Paul Ross R."/>
            <person name="Yang R."/>
            <person name="Briner A.E."/>
            <person name="Felis G.E."/>
            <person name="de Vos W.M."/>
            <person name="Barrangou R."/>
            <person name="Klaenhammer T.R."/>
            <person name="Caufield P.W."/>
            <person name="Cui Y."/>
            <person name="Zhang H."/>
            <person name="O'Toole P.W."/>
        </authorList>
    </citation>
    <scope>NUCLEOTIDE SEQUENCE [LARGE SCALE GENOMIC DNA]</scope>
    <source>
        <strain evidence="12 13">LMG 26013</strain>
    </source>
</reference>
<evidence type="ECO:0000256" key="10">
    <source>
        <dbReference type="PIRNR" id="PIRNR006268"/>
    </source>
</evidence>
<evidence type="ECO:0000256" key="5">
    <source>
        <dbReference type="ARBA" id="ARBA00022723"/>
    </source>
</evidence>
<sequence>MAVPQKKFVSQFTMMGTVISLTLFEPRQTAIEAVYDYLEQMDRIFSVNRQDSELSAVNQAAGKKAVTVSPQCFELIHDALNYSRQHADSFNVLIGPLVKLWKIGFGGHQVPSAPAIQERLQLMNLDQVELNATQHSVFLKQAGMQLDLGAIAKGYFADQIVTQLQQAGITSAIVNLGGNVKLLGANPLTADERWQVGVQAPAAPRGYPGLQVEMPAKTVVTSGIFERYFEVNGHRYHHILDPQTGYPVENQLDQVTVVTDQSELAEVLSTVTYFKGPKAGAALIEELPGTEAIFIDRKQQVTVTSGLKPRRKGVFYIE</sequence>
<keyword evidence="5 10" id="KW-0479">Metal-binding</keyword>
<keyword evidence="12" id="KW-0449">Lipoprotein</keyword>
<dbReference type="InterPro" id="IPR003374">
    <property type="entry name" value="ApbE-like_sf"/>
</dbReference>
<proteinExistence type="inferred from homology"/>
<dbReference type="PIRSF" id="PIRSF006268">
    <property type="entry name" value="ApbE"/>
    <property type="match status" value="1"/>
</dbReference>
<dbReference type="EC" id="2.7.1.180" evidence="1 10"/>
<keyword evidence="13" id="KW-1185">Reference proteome</keyword>
<dbReference type="OrthoDB" id="9778595at2"/>
<organism evidence="12 13">
    <name type="scientific">Lactiplantibacillus xiangfangensis</name>
    <dbReference type="NCBI Taxonomy" id="942150"/>
    <lineage>
        <taxon>Bacteria</taxon>
        <taxon>Bacillati</taxon>
        <taxon>Bacillota</taxon>
        <taxon>Bacilli</taxon>
        <taxon>Lactobacillales</taxon>
        <taxon>Lactobacillaceae</taxon>
        <taxon>Lactiplantibacillus</taxon>
    </lineage>
</organism>
<evidence type="ECO:0000256" key="1">
    <source>
        <dbReference type="ARBA" id="ARBA00011955"/>
    </source>
</evidence>
<comment type="similarity">
    <text evidence="10">Belongs to the ApbE family.</text>
</comment>
<comment type="catalytic activity">
    <reaction evidence="9 10">
        <text>L-threonyl-[protein] + FAD = FMN-L-threonyl-[protein] + AMP + H(+)</text>
        <dbReference type="Rhea" id="RHEA:36847"/>
        <dbReference type="Rhea" id="RHEA-COMP:11060"/>
        <dbReference type="Rhea" id="RHEA-COMP:11061"/>
        <dbReference type="ChEBI" id="CHEBI:15378"/>
        <dbReference type="ChEBI" id="CHEBI:30013"/>
        <dbReference type="ChEBI" id="CHEBI:57692"/>
        <dbReference type="ChEBI" id="CHEBI:74257"/>
        <dbReference type="ChEBI" id="CHEBI:456215"/>
        <dbReference type="EC" id="2.7.1.180"/>
    </reaction>
</comment>
<evidence type="ECO:0000256" key="6">
    <source>
        <dbReference type="ARBA" id="ARBA00022827"/>
    </source>
</evidence>
<keyword evidence="3 10" id="KW-0285">Flavoprotein</keyword>
<dbReference type="GO" id="GO:0046872">
    <property type="term" value="F:metal ion binding"/>
    <property type="evidence" value="ECO:0007669"/>
    <property type="project" value="UniProtKB-UniRule"/>
</dbReference>
<dbReference type="PANTHER" id="PTHR30040">
    <property type="entry name" value="THIAMINE BIOSYNTHESIS LIPOPROTEIN APBE"/>
    <property type="match status" value="1"/>
</dbReference>
<dbReference type="EMBL" id="JQCL01000029">
    <property type="protein sequence ID" value="KRO14010.1"/>
    <property type="molecule type" value="Genomic_DNA"/>
</dbReference>
<dbReference type="AlphaFoldDB" id="A0A0R2MTJ8"/>
<dbReference type="InterPro" id="IPR024932">
    <property type="entry name" value="ApbE"/>
</dbReference>